<reference evidence="2 3" key="1">
    <citation type="submission" date="2019-06" db="EMBL/GenBank/DDBJ databases">
        <title>Complete genome sequence of Helicobacter suis SNTW101c.</title>
        <authorList>
            <person name="Rimbara E."/>
            <person name="Suzuki M."/>
            <person name="Matsui H."/>
            <person name="Nakamura M."/>
            <person name="Mori S."/>
            <person name="Shibayama K."/>
        </authorList>
    </citation>
    <scope>NUCLEOTIDE SEQUENCE [LARGE SCALE GENOMIC DNA]</scope>
    <source>
        <strain evidence="2 3">SNTW101c</strain>
    </source>
</reference>
<accession>A0A6J4CYU4</accession>
<sequence length="89" mass="10342">MKVQEYVGKKFKYAKVPNSEECNCHKFVCHCLLGEKDDASYLLKDVKEAIYKRYKLSDEKAVFMNGILNFSLAQERRTNGLLQKPRGHV</sequence>
<name>A0A6J4CYU4_9HELI</name>
<dbReference type="Proteomes" id="UP000317935">
    <property type="component" value="Chromosome"/>
</dbReference>
<reference evidence="1 4" key="2">
    <citation type="submission" date="2020-04" db="EMBL/GenBank/DDBJ databases">
        <title>Genomic analysis of gastric non-Helicobacter pylori Helicobacters isolated in Japan.</title>
        <authorList>
            <person name="Suzuki M."/>
            <person name="Rimbara E."/>
        </authorList>
    </citation>
    <scope>NUCLEOTIDE SEQUENCE [LARGE SCALE GENOMIC DNA]</scope>
    <source>
        <strain evidence="1 4">NHP19-0020</strain>
    </source>
</reference>
<evidence type="ECO:0000313" key="3">
    <source>
        <dbReference type="Proteomes" id="UP000317935"/>
    </source>
</evidence>
<dbReference type="EMBL" id="AP023036">
    <property type="protein sequence ID" value="BCD46188.1"/>
    <property type="molecule type" value="Genomic_DNA"/>
</dbReference>
<dbReference type="AlphaFoldDB" id="A0A6J4CYU4"/>
<protein>
    <submittedName>
        <fullName evidence="2">Uncharacterized protein</fullName>
    </submittedName>
</protein>
<gene>
    <name evidence="1" type="ORF">NHP190020_12270</name>
    <name evidence="2" type="ORF">SNTW_10200</name>
</gene>
<evidence type="ECO:0000313" key="4">
    <source>
        <dbReference type="Proteomes" id="UP000509742"/>
    </source>
</evidence>
<keyword evidence="4" id="KW-1185">Reference proteome</keyword>
<dbReference type="EMBL" id="AP019774">
    <property type="protein sequence ID" value="BCD70375.1"/>
    <property type="molecule type" value="Genomic_DNA"/>
</dbReference>
<dbReference type="Proteomes" id="UP000509742">
    <property type="component" value="Chromosome"/>
</dbReference>
<evidence type="ECO:0000313" key="2">
    <source>
        <dbReference type="EMBL" id="BCD70375.1"/>
    </source>
</evidence>
<organism evidence="2 3">
    <name type="scientific">Helicobacter suis</name>
    <dbReference type="NCBI Taxonomy" id="104628"/>
    <lineage>
        <taxon>Bacteria</taxon>
        <taxon>Pseudomonadati</taxon>
        <taxon>Campylobacterota</taxon>
        <taxon>Epsilonproteobacteria</taxon>
        <taxon>Campylobacterales</taxon>
        <taxon>Helicobacteraceae</taxon>
        <taxon>Helicobacter</taxon>
    </lineage>
</organism>
<evidence type="ECO:0000313" key="1">
    <source>
        <dbReference type="EMBL" id="BCD46188.1"/>
    </source>
</evidence>
<proteinExistence type="predicted"/>